<sequence length="141" mass="15739">MEPVTDSVEDHLRTAVRSAEMTVLDGWITAELPGISRVLWRGRMWGGTEQSIIGYGRLRQPRPRGAHEDWFLIGLAEQTKHLSVYINAVEDGAYLLKQRADRLGRVKVGAAALTFTKLENLDQAEFCSLIARAHALTPEVV</sequence>
<dbReference type="OrthoDB" id="5187996at2"/>
<protein>
    <recommendedName>
        <fullName evidence="3">YdhG-like domain-containing protein</fullName>
    </recommendedName>
</protein>
<dbReference type="RefSeq" id="WP_058888421.1">
    <property type="nucleotide sequence ID" value="NZ_LQBM01000003.1"/>
</dbReference>
<gene>
    <name evidence="1" type="ORF">AVL63_01395</name>
</gene>
<comment type="caution">
    <text evidence="1">The sequence shown here is derived from an EMBL/GenBank/DDBJ whole genome shotgun (WGS) entry which is preliminary data.</text>
</comment>
<keyword evidence="2" id="KW-1185">Reference proteome</keyword>
<accession>A0A0W8IFT3</accession>
<dbReference type="EMBL" id="LQBM01000003">
    <property type="protein sequence ID" value="KUG58741.1"/>
    <property type="molecule type" value="Genomic_DNA"/>
</dbReference>
<name>A0A0W8IFT3_9MICC</name>
<evidence type="ECO:0000313" key="1">
    <source>
        <dbReference type="EMBL" id="KUG58741.1"/>
    </source>
</evidence>
<proteinExistence type="predicted"/>
<organism evidence="1 2">
    <name type="scientific">Nesterenkonia jeotgali</name>
    <dbReference type="NCBI Taxonomy" id="317018"/>
    <lineage>
        <taxon>Bacteria</taxon>
        <taxon>Bacillati</taxon>
        <taxon>Actinomycetota</taxon>
        <taxon>Actinomycetes</taxon>
        <taxon>Micrococcales</taxon>
        <taxon>Micrococcaceae</taxon>
        <taxon>Nesterenkonia</taxon>
    </lineage>
</organism>
<dbReference type="STRING" id="317018.AVL63_01395"/>
<dbReference type="Proteomes" id="UP000054023">
    <property type="component" value="Unassembled WGS sequence"/>
</dbReference>
<reference evidence="2" key="1">
    <citation type="submission" date="2015-12" db="EMBL/GenBank/DDBJ databases">
        <authorList>
            <person name="Nair G.R."/>
            <person name="Kaur G."/>
            <person name="Mayilraj S."/>
        </authorList>
    </citation>
    <scope>NUCLEOTIDE SEQUENCE [LARGE SCALE GENOMIC DNA]</scope>
    <source>
        <strain evidence="2">CD08_7</strain>
    </source>
</reference>
<evidence type="ECO:0000313" key="2">
    <source>
        <dbReference type="Proteomes" id="UP000054023"/>
    </source>
</evidence>
<evidence type="ECO:0008006" key="3">
    <source>
        <dbReference type="Google" id="ProtNLM"/>
    </source>
</evidence>
<dbReference type="AlphaFoldDB" id="A0A0W8IFT3"/>